<accession>A0A2U1PFU8</accession>
<reference evidence="4 5" key="1">
    <citation type="journal article" date="2018" name="Mol. Plant">
        <title>The genome of Artemisia annua provides insight into the evolution of Asteraceae family and artemisinin biosynthesis.</title>
        <authorList>
            <person name="Shen Q."/>
            <person name="Zhang L."/>
            <person name="Liao Z."/>
            <person name="Wang S."/>
            <person name="Yan T."/>
            <person name="Shi P."/>
            <person name="Liu M."/>
            <person name="Fu X."/>
            <person name="Pan Q."/>
            <person name="Wang Y."/>
            <person name="Lv Z."/>
            <person name="Lu X."/>
            <person name="Zhang F."/>
            <person name="Jiang W."/>
            <person name="Ma Y."/>
            <person name="Chen M."/>
            <person name="Hao X."/>
            <person name="Li L."/>
            <person name="Tang Y."/>
            <person name="Lv G."/>
            <person name="Zhou Y."/>
            <person name="Sun X."/>
            <person name="Brodelius P.E."/>
            <person name="Rose J.K.C."/>
            <person name="Tang K."/>
        </authorList>
    </citation>
    <scope>NUCLEOTIDE SEQUENCE [LARGE SCALE GENOMIC DNA]</scope>
    <source>
        <strain evidence="5">cv. Huhao1</strain>
        <tissue evidence="4">Leaf</tissue>
    </source>
</reference>
<evidence type="ECO:0000313" key="4">
    <source>
        <dbReference type="EMBL" id="PWA84613.1"/>
    </source>
</evidence>
<proteinExistence type="predicted"/>
<dbReference type="SUPFAM" id="SSF81271">
    <property type="entry name" value="TGS-like"/>
    <property type="match status" value="1"/>
</dbReference>
<evidence type="ECO:0000313" key="5">
    <source>
        <dbReference type="Proteomes" id="UP000245207"/>
    </source>
</evidence>
<dbReference type="InterPro" id="IPR012675">
    <property type="entry name" value="Beta-grasp_dom_sf"/>
</dbReference>
<dbReference type="InterPro" id="IPR004095">
    <property type="entry name" value="TGS"/>
</dbReference>
<dbReference type="InterPro" id="IPR045001">
    <property type="entry name" value="DRG"/>
</dbReference>
<sequence>MLVNMKVGDENQDHVYLERPNAMDTARTVLKIDRNNPITHVAELQGTTLAIVNGCSYPVWPIISNNPVLNVTKSELKKGYGLYWCDSSSKSYMTGADCAKDLELTFKCQYNTLTEKTNVISIISRERKQCNRRGIVTGLHRLWVYTKPQGQQTDFGDPVVLSADKGGCSAEDFCNQIHRSLVKEVKYVLVWGSSARHSPQHCGLSHVLQDEDVVQIINKKEKVGGNKNKGLSYG</sequence>
<keyword evidence="2" id="KW-0342">GTP-binding</keyword>
<organism evidence="4 5">
    <name type="scientific">Artemisia annua</name>
    <name type="common">Sweet wormwood</name>
    <dbReference type="NCBI Taxonomy" id="35608"/>
    <lineage>
        <taxon>Eukaryota</taxon>
        <taxon>Viridiplantae</taxon>
        <taxon>Streptophyta</taxon>
        <taxon>Embryophyta</taxon>
        <taxon>Tracheophyta</taxon>
        <taxon>Spermatophyta</taxon>
        <taxon>Magnoliopsida</taxon>
        <taxon>eudicotyledons</taxon>
        <taxon>Gunneridae</taxon>
        <taxon>Pentapetalae</taxon>
        <taxon>asterids</taxon>
        <taxon>campanulids</taxon>
        <taxon>Asterales</taxon>
        <taxon>Asteraceae</taxon>
        <taxon>Asteroideae</taxon>
        <taxon>Anthemideae</taxon>
        <taxon>Artemisiinae</taxon>
        <taxon>Artemisia</taxon>
    </lineage>
</organism>
<name>A0A2U1PFU8_ARTAN</name>
<gene>
    <name evidence="4" type="ORF">CTI12_AA005590</name>
</gene>
<evidence type="ECO:0000256" key="2">
    <source>
        <dbReference type="ARBA" id="ARBA00023134"/>
    </source>
</evidence>
<dbReference type="AlphaFoldDB" id="A0A2U1PFU8"/>
<evidence type="ECO:0000256" key="1">
    <source>
        <dbReference type="ARBA" id="ARBA00022741"/>
    </source>
</evidence>
<dbReference type="Pfam" id="PF02824">
    <property type="entry name" value="TGS"/>
    <property type="match status" value="1"/>
</dbReference>
<dbReference type="PROSITE" id="PS51880">
    <property type="entry name" value="TGS"/>
    <property type="match status" value="1"/>
</dbReference>
<dbReference type="Proteomes" id="UP000245207">
    <property type="component" value="Unassembled WGS sequence"/>
</dbReference>
<keyword evidence="4" id="KW-0378">Hydrolase</keyword>
<dbReference type="GO" id="GO:0005525">
    <property type="term" value="F:GTP binding"/>
    <property type="evidence" value="ECO:0007669"/>
    <property type="project" value="UniProtKB-KW"/>
</dbReference>
<comment type="caution">
    <text evidence="4">The sequence shown here is derived from an EMBL/GenBank/DDBJ whole genome shotgun (WGS) entry which is preliminary data.</text>
</comment>
<protein>
    <submittedName>
        <fullName evidence="4">P-loop containing nucleoside triphosphate hydrolases superfamily protein</fullName>
    </submittedName>
</protein>
<feature type="domain" description="TGS" evidence="3">
    <location>
        <begin position="140"/>
        <end position="218"/>
    </location>
</feature>
<dbReference type="OrthoDB" id="10257085at2759"/>
<dbReference type="InterPro" id="IPR012676">
    <property type="entry name" value="TGS-like"/>
</dbReference>
<keyword evidence="5" id="KW-1185">Reference proteome</keyword>
<dbReference type="FunFam" id="3.10.20.30:FF:000003">
    <property type="entry name" value="Developmentally-regulated GTP-binding protein 1"/>
    <property type="match status" value="1"/>
</dbReference>
<dbReference type="STRING" id="35608.A0A2U1PFU8"/>
<dbReference type="EMBL" id="PKPP01001211">
    <property type="protein sequence ID" value="PWA84613.1"/>
    <property type="molecule type" value="Genomic_DNA"/>
</dbReference>
<dbReference type="GO" id="GO:0003924">
    <property type="term" value="F:GTPase activity"/>
    <property type="evidence" value="ECO:0007669"/>
    <property type="project" value="InterPro"/>
</dbReference>
<keyword evidence="1" id="KW-0547">Nucleotide-binding</keyword>
<dbReference type="Gene3D" id="3.10.20.30">
    <property type="match status" value="1"/>
</dbReference>
<evidence type="ECO:0000259" key="3">
    <source>
        <dbReference type="PROSITE" id="PS51880"/>
    </source>
</evidence>
<dbReference type="PANTHER" id="PTHR43127">
    <property type="entry name" value="DEVELOPMENTALLY-REGULATED GTP-BINDING PROTEIN 2"/>
    <property type="match status" value="1"/>
</dbReference>